<dbReference type="AlphaFoldDB" id="X1KID8"/>
<dbReference type="InterPro" id="IPR007044">
    <property type="entry name" value="Cyclodeamin/CycHdrlase"/>
</dbReference>
<dbReference type="Pfam" id="PF04961">
    <property type="entry name" value="FTCD_C"/>
    <property type="match status" value="1"/>
</dbReference>
<gene>
    <name evidence="2" type="ORF">S06H3_06534</name>
</gene>
<organism evidence="2">
    <name type="scientific">marine sediment metagenome</name>
    <dbReference type="NCBI Taxonomy" id="412755"/>
    <lineage>
        <taxon>unclassified sequences</taxon>
        <taxon>metagenomes</taxon>
        <taxon>ecological metagenomes</taxon>
    </lineage>
</organism>
<comment type="caution">
    <text evidence="2">The sequence shown here is derived from an EMBL/GenBank/DDBJ whole genome shotgun (WGS) entry which is preliminary data.</text>
</comment>
<dbReference type="EMBL" id="BARV01002552">
    <property type="protein sequence ID" value="GAH93385.1"/>
    <property type="molecule type" value="Genomic_DNA"/>
</dbReference>
<feature type="non-terminal residue" evidence="2">
    <location>
        <position position="1"/>
    </location>
</feature>
<feature type="domain" description="Cyclodeaminase/cyclohydrolase" evidence="1">
    <location>
        <begin position="45"/>
        <end position="176"/>
    </location>
</feature>
<reference evidence="2" key="1">
    <citation type="journal article" date="2014" name="Front. Microbiol.">
        <title>High frequency of phylogenetically diverse reductive dehalogenase-homologous genes in deep subseafloor sedimentary metagenomes.</title>
        <authorList>
            <person name="Kawai M."/>
            <person name="Futagami T."/>
            <person name="Toyoda A."/>
            <person name="Takaki Y."/>
            <person name="Nishi S."/>
            <person name="Hori S."/>
            <person name="Arai W."/>
            <person name="Tsubouchi T."/>
            <person name="Morono Y."/>
            <person name="Uchiyama I."/>
            <person name="Ito T."/>
            <person name="Fujiyama A."/>
            <person name="Inagaki F."/>
            <person name="Takami H."/>
        </authorList>
    </citation>
    <scope>NUCLEOTIDE SEQUENCE</scope>
    <source>
        <strain evidence="2">Expedition CK06-06</strain>
    </source>
</reference>
<sequence>NLSYQNLLLVFSRKKIINSLNKLKKKKSIKSKDLLREQETQSILVEKFSKSADEAKRVMNKLLLLVDVDAKAYENVLREIRKSKKVKTDDNKVKGDIQEAYKNAAEVPFQIAKLCHGVLKTSKNLSSKIITSVKSDFQIAILLLKVGIEGAAFNINLNFNEIDDKNFVEEKRKELNKILKYLD</sequence>
<dbReference type="SUPFAM" id="SSF101262">
    <property type="entry name" value="Methenyltetrahydrofolate cyclohydrolase-like"/>
    <property type="match status" value="1"/>
</dbReference>
<dbReference type="Gene3D" id="1.20.120.680">
    <property type="entry name" value="Formiminotetrahydrofolate cyclodeaminase monomer, up-and-down helical bundle"/>
    <property type="match status" value="1"/>
</dbReference>
<dbReference type="InterPro" id="IPR036178">
    <property type="entry name" value="Formintransfe-cycloase-like_sf"/>
</dbReference>
<dbReference type="GO" id="GO:0003824">
    <property type="term" value="F:catalytic activity"/>
    <property type="evidence" value="ECO:0007669"/>
    <property type="project" value="InterPro"/>
</dbReference>
<evidence type="ECO:0000259" key="1">
    <source>
        <dbReference type="Pfam" id="PF04961"/>
    </source>
</evidence>
<evidence type="ECO:0000313" key="2">
    <source>
        <dbReference type="EMBL" id="GAH93385.1"/>
    </source>
</evidence>
<accession>X1KID8</accession>
<name>X1KID8_9ZZZZ</name>
<proteinExistence type="predicted"/>
<protein>
    <recommendedName>
        <fullName evidence="1">Cyclodeaminase/cyclohydrolase domain-containing protein</fullName>
    </recommendedName>
</protein>